<dbReference type="EMBL" id="LDEV01000019">
    <property type="protein sequence ID" value="KLJ13831.1"/>
    <property type="molecule type" value="Genomic_DNA"/>
</dbReference>
<sequence>MSEPTTNKAVEGSTCTHTTSDVPFADKPSPWLGMKSQFFCSVGRAKGIPEASYADLEAQSSFADPAASGEYKGGACTVMIVRYLESPVGPYDEILWIPGWFEVPGKKTSNARITRIYVSRKESIYNGRKNWNIPKHLASFKFVPSDTPSSSTMPYSSVQISLPSTPDQPFVVLQFSPLALLSRLSIPINTSYVPINPSLAMPPVPESESWEEDALIGTKEWRHAKVDVSGWARVVRVEGKLGDGQSFPELTAGGYWVYINDAKLSCVAV</sequence>
<proteinExistence type="predicted"/>
<evidence type="ECO:0000313" key="3">
    <source>
        <dbReference type="Proteomes" id="UP000053573"/>
    </source>
</evidence>
<accession>A0A0H1BXP3</accession>
<dbReference type="PANTHER" id="PTHR40518">
    <property type="entry name" value="ACETOACETATE DECARBOXYLASE"/>
    <property type="match status" value="1"/>
</dbReference>
<protein>
    <recommendedName>
        <fullName evidence="4">Acetoacetate decarboxylase</fullName>
    </recommendedName>
</protein>
<dbReference type="OrthoDB" id="9970474at2759"/>
<evidence type="ECO:0000313" key="2">
    <source>
        <dbReference type="EMBL" id="KLJ13831.1"/>
    </source>
</evidence>
<evidence type="ECO:0000256" key="1">
    <source>
        <dbReference type="SAM" id="MobiDB-lite"/>
    </source>
</evidence>
<dbReference type="Proteomes" id="UP000053573">
    <property type="component" value="Unassembled WGS sequence"/>
</dbReference>
<organism evidence="2 3">
    <name type="scientific">Blastomyces silverae</name>
    <dbReference type="NCBI Taxonomy" id="2060906"/>
    <lineage>
        <taxon>Eukaryota</taxon>
        <taxon>Fungi</taxon>
        <taxon>Dikarya</taxon>
        <taxon>Ascomycota</taxon>
        <taxon>Pezizomycotina</taxon>
        <taxon>Eurotiomycetes</taxon>
        <taxon>Eurotiomycetidae</taxon>
        <taxon>Onygenales</taxon>
        <taxon>Ajellomycetaceae</taxon>
        <taxon>Blastomyces</taxon>
    </lineage>
</organism>
<comment type="caution">
    <text evidence="2">The sequence shown here is derived from an EMBL/GenBank/DDBJ whole genome shotgun (WGS) entry which is preliminary data.</text>
</comment>
<dbReference type="SUPFAM" id="SSF160104">
    <property type="entry name" value="Acetoacetate decarboxylase-like"/>
    <property type="match status" value="1"/>
</dbReference>
<dbReference type="AlphaFoldDB" id="A0A0H1BXP3"/>
<dbReference type="Gene3D" id="2.40.400.10">
    <property type="entry name" value="Acetoacetate decarboxylase-like"/>
    <property type="match status" value="1"/>
</dbReference>
<gene>
    <name evidence="2" type="ORF">EMPG_11251</name>
</gene>
<dbReference type="PANTHER" id="PTHR40518:SF1">
    <property type="entry name" value="ACETOACETATE DECARBOXYLASE"/>
    <property type="match status" value="1"/>
</dbReference>
<keyword evidence="3" id="KW-1185">Reference proteome</keyword>
<name>A0A0H1BXP3_9EURO</name>
<reference evidence="3" key="1">
    <citation type="journal article" date="2015" name="PLoS Genet.">
        <title>The dynamic genome and transcriptome of the human fungal pathogen Blastomyces and close relative Emmonsia.</title>
        <authorList>
            <person name="Munoz J.F."/>
            <person name="Gauthier G.M."/>
            <person name="Desjardins C.A."/>
            <person name="Gallo J.E."/>
            <person name="Holder J."/>
            <person name="Sullivan T.D."/>
            <person name="Marty A.J."/>
            <person name="Carmen J.C."/>
            <person name="Chen Z."/>
            <person name="Ding L."/>
            <person name="Gujja S."/>
            <person name="Magrini V."/>
            <person name="Misas E."/>
            <person name="Mitreva M."/>
            <person name="Priest M."/>
            <person name="Saif S."/>
            <person name="Whiston E.A."/>
            <person name="Young S."/>
            <person name="Zeng Q."/>
            <person name="Goldman W.E."/>
            <person name="Mardis E.R."/>
            <person name="Taylor J.W."/>
            <person name="McEwen J.G."/>
            <person name="Clay O.K."/>
            <person name="Klein B.S."/>
            <person name="Cuomo C.A."/>
        </authorList>
    </citation>
    <scope>NUCLEOTIDE SEQUENCE [LARGE SCALE GENOMIC DNA]</scope>
    <source>
        <strain evidence="3">UAMH 139</strain>
    </source>
</reference>
<feature type="region of interest" description="Disordered" evidence="1">
    <location>
        <begin position="1"/>
        <end position="21"/>
    </location>
</feature>
<dbReference type="InterPro" id="IPR023375">
    <property type="entry name" value="ADC_dom_sf"/>
</dbReference>
<evidence type="ECO:0008006" key="4">
    <source>
        <dbReference type="Google" id="ProtNLM"/>
    </source>
</evidence>